<name>A0A485AR17_RAOPL</name>
<proteinExistence type="predicted"/>
<reference evidence="1 2" key="1">
    <citation type="submission" date="2019-03" db="EMBL/GenBank/DDBJ databases">
        <authorList>
            <consortium name="Pathogen Informatics"/>
        </authorList>
    </citation>
    <scope>NUCLEOTIDE SEQUENCE [LARGE SCALE GENOMIC DNA]</scope>
    <source>
        <strain evidence="1 2">NCTC12998</strain>
    </source>
</reference>
<gene>
    <name evidence="1" type="ORF">NCTC12998_02172</name>
</gene>
<sequence>MLIAVWEGAARWQNNDLMFPGFWQTFTALQEDIASGELPRRAWLSIGLLLKGYLLGTFLAAAHQRAGYLDAHWPGFTEHPDGDV</sequence>
<evidence type="ECO:0000313" key="2">
    <source>
        <dbReference type="Proteomes" id="UP000345637"/>
    </source>
</evidence>
<accession>A0A485AR17</accession>
<evidence type="ECO:0000313" key="1">
    <source>
        <dbReference type="EMBL" id="VFS63202.1"/>
    </source>
</evidence>
<dbReference type="Proteomes" id="UP000345637">
    <property type="component" value="Unassembled WGS sequence"/>
</dbReference>
<protein>
    <submittedName>
        <fullName evidence="1">Uncharacterized protein</fullName>
    </submittedName>
</protein>
<dbReference type="EMBL" id="CAADJE010000021">
    <property type="protein sequence ID" value="VFS63202.1"/>
    <property type="molecule type" value="Genomic_DNA"/>
</dbReference>
<dbReference type="AlphaFoldDB" id="A0A485AR17"/>
<organism evidence="1 2">
    <name type="scientific">Raoultella planticola</name>
    <name type="common">Klebsiella planticola</name>
    <dbReference type="NCBI Taxonomy" id="575"/>
    <lineage>
        <taxon>Bacteria</taxon>
        <taxon>Pseudomonadati</taxon>
        <taxon>Pseudomonadota</taxon>
        <taxon>Gammaproteobacteria</taxon>
        <taxon>Enterobacterales</taxon>
        <taxon>Enterobacteriaceae</taxon>
        <taxon>Klebsiella/Raoultella group</taxon>
        <taxon>Raoultella</taxon>
    </lineage>
</organism>